<dbReference type="RefSeq" id="WP_072552014.1">
    <property type="nucleotide sequence ID" value="NZ_CP018153.1"/>
</dbReference>
<dbReference type="SUPFAM" id="SSF53098">
    <property type="entry name" value="Ribonuclease H-like"/>
    <property type="match status" value="1"/>
</dbReference>
<dbReference type="GO" id="GO:0008408">
    <property type="term" value="F:3'-5' exonuclease activity"/>
    <property type="evidence" value="ECO:0007669"/>
    <property type="project" value="TreeGrafter"/>
</dbReference>
<dbReference type="KEGG" id="grl:LPB144_02540"/>
<gene>
    <name evidence="4" type="ORF">LPB144_02540</name>
</gene>
<dbReference type="InterPro" id="IPR006054">
    <property type="entry name" value="DnaQ"/>
</dbReference>
<keyword evidence="5" id="KW-1185">Reference proteome</keyword>
<dbReference type="SMART" id="SM00479">
    <property type="entry name" value="EXOIII"/>
    <property type="match status" value="1"/>
</dbReference>
<dbReference type="FunFam" id="3.30.420.10:FF:000045">
    <property type="entry name" value="3'-5' exonuclease DinG"/>
    <property type="match status" value="1"/>
</dbReference>
<proteinExistence type="predicted"/>
<dbReference type="EMBL" id="CP018153">
    <property type="protein sequence ID" value="APG59357.1"/>
    <property type="molecule type" value="Genomic_DNA"/>
</dbReference>
<evidence type="ECO:0000313" key="4">
    <source>
        <dbReference type="EMBL" id="APG59357.1"/>
    </source>
</evidence>
<reference evidence="4 5" key="1">
    <citation type="submission" date="2016-11" db="EMBL/GenBank/DDBJ databases">
        <title>Gramella sp. LPB0144 isolated from marine environment.</title>
        <authorList>
            <person name="Kim E."/>
            <person name="Yi H."/>
        </authorList>
    </citation>
    <scope>NUCLEOTIDE SEQUENCE [LARGE SCALE GENOMIC DNA]</scope>
    <source>
        <strain evidence="4 5">LPB0144</strain>
    </source>
</reference>
<dbReference type="Gene3D" id="3.30.420.10">
    <property type="entry name" value="Ribonuclease H-like superfamily/Ribonuclease H"/>
    <property type="match status" value="1"/>
</dbReference>
<dbReference type="GO" id="GO:0003677">
    <property type="term" value="F:DNA binding"/>
    <property type="evidence" value="ECO:0007669"/>
    <property type="project" value="InterPro"/>
</dbReference>
<evidence type="ECO:0000256" key="2">
    <source>
        <dbReference type="ARBA" id="ARBA00026073"/>
    </source>
</evidence>
<dbReference type="GO" id="GO:0045004">
    <property type="term" value="P:DNA replication proofreading"/>
    <property type="evidence" value="ECO:0007669"/>
    <property type="project" value="TreeGrafter"/>
</dbReference>
<evidence type="ECO:0000259" key="3">
    <source>
        <dbReference type="SMART" id="SM00479"/>
    </source>
</evidence>
<feature type="domain" description="Exonuclease" evidence="3">
    <location>
        <begin position="38"/>
        <end position="211"/>
    </location>
</feature>
<sequence>MIFDWFKKKEKYSDLPDFWREYSDKFEKKRPEKIEDTRFVVFDTETTGFDFDDDRILSIGAVNVQNKSIEIKDNFEIFLQQDKFNPETVQIHGIIRNEKVNKLSEYEALQKFIEYIEDSVLVAHHAGFDLKMINNALNRQGLPKLKNSILDTAVLYKKTRIISNFIDREKIYSLDEIAEAYNFDLSDRHTASGDAYITALILMRLLGKYYKSKDLRLKDLLKYKV</sequence>
<dbReference type="PANTHER" id="PTHR30231">
    <property type="entry name" value="DNA POLYMERASE III SUBUNIT EPSILON"/>
    <property type="match status" value="1"/>
</dbReference>
<accession>A0A1L3J2K9</accession>
<dbReference type="STRING" id="1913577.LPB144_02540"/>
<evidence type="ECO:0000313" key="5">
    <source>
        <dbReference type="Proteomes" id="UP000182510"/>
    </source>
</evidence>
<dbReference type="AlphaFoldDB" id="A0A1L3J2K9"/>
<dbReference type="CDD" id="cd06127">
    <property type="entry name" value="DEDDh"/>
    <property type="match status" value="1"/>
</dbReference>
<name>A0A1L3J2K9_9FLAO</name>
<comment type="subunit">
    <text evidence="2">DNA polymerase III contains a core (composed of alpha, epsilon and theta chains) that associates with a tau subunit. This core dimerizes to form the POLIII' complex. PolIII' associates with the gamma complex (composed of gamma, delta, delta', psi and chi chains) and with the beta chain to form the complete DNA polymerase III complex.</text>
</comment>
<organism evidence="4 5">
    <name type="scientific">Christiangramia salexigens</name>
    <dbReference type="NCBI Taxonomy" id="1913577"/>
    <lineage>
        <taxon>Bacteria</taxon>
        <taxon>Pseudomonadati</taxon>
        <taxon>Bacteroidota</taxon>
        <taxon>Flavobacteriia</taxon>
        <taxon>Flavobacteriales</taxon>
        <taxon>Flavobacteriaceae</taxon>
        <taxon>Christiangramia</taxon>
    </lineage>
</organism>
<dbReference type="Pfam" id="PF00929">
    <property type="entry name" value="RNase_T"/>
    <property type="match status" value="1"/>
</dbReference>
<dbReference type="InterPro" id="IPR012337">
    <property type="entry name" value="RNaseH-like_sf"/>
</dbReference>
<dbReference type="NCBIfam" id="TIGR00573">
    <property type="entry name" value="dnaq"/>
    <property type="match status" value="1"/>
</dbReference>
<dbReference type="Proteomes" id="UP000182510">
    <property type="component" value="Chromosome"/>
</dbReference>
<protein>
    <submittedName>
        <fullName evidence="4">DNA polymerase III subunit epsilon</fullName>
    </submittedName>
</protein>
<evidence type="ECO:0000256" key="1">
    <source>
        <dbReference type="ARBA" id="ARBA00025483"/>
    </source>
</evidence>
<dbReference type="InterPro" id="IPR013520">
    <property type="entry name" value="Ribonucl_H"/>
</dbReference>
<dbReference type="GO" id="GO:0005829">
    <property type="term" value="C:cytosol"/>
    <property type="evidence" value="ECO:0007669"/>
    <property type="project" value="TreeGrafter"/>
</dbReference>
<dbReference type="PANTHER" id="PTHR30231:SF41">
    <property type="entry name" value="DNA POLYMERASE III SUBUNIT EPSILON"/>
    <property type="match status" value="1"/>
</dbReference>
<dbReference type="GO" id="GO:0003887">
    <property type="term" value="F:DNA-directed DNA polymerase activity"/>
    <property type="evidence" value="ECO:0007669"/>
    <property type="project" value="InterPro"/>
</dbReference>
<dbReference type="InterPro" id="IPR036397">
    <property type="entry name" value="RNaseH_sf"/>
</dbReference>
<dbReference type="OrthoDB" id="9803913at2"/>
<comment type="function">
    <text evidence="1">DNA polymerase III is a complex, multichain enzyme responsible for most of the replicative synthesis in bacteria. The epsilon subunit contain the editing function and is a proofreading 3'-5' exonuclease.</text>
</comment>